<dbReference type="GO" id="GO:0019867">
    <property type="term" value="C:outer membrane"/>
    <property type="evidence" value="ECO:0007669"/>
    <property type="project" value="InterPro"/>
</dbReference>
<gene>
    <name evidence="5" type="ordered locus">Slin_1767</name>
</gene>
<dbReference type="EMBL" id="CP001769">
    <property type="protein sequence ID" value="ADB37812.1"/>
    <property type="molecule type" value="Genomic_DNA"/>
</dbReference>
<evidence type="ECO:0000256" key="3">
    <source>
        <dbReference type="SAM" id="SignalP"/>
    </source>
</evidence>
<dbReference type="RefSeq" id="WP_012926362.1">
    <property type="nucleotide sequence ID" value="NC_013730.1"/>
</dbReference>
<organism evidence="5 6">
    <name type="scientific">Spirosoma linguale (strain ATCC 33905 / DSM 74 / LMG 10896 / Claus 1)</name>
    <dbReference type="NCBI Taxonomy" id="504472"/>
    <lineage>
        <taxon>Bacteria</taxon>
        <taxon>Pseudomonadati</taxon>
        <taxon>Bacteroidota</taxon>
        <taxon>Cytophagia</taxon>
        <taxon>Cytophagales</taxon>
        <taxon>Cytophagaceae</taxon>
        <taxon>Spirosoma</taxon>
    </lineage>
</organism>
<dbReference type="Pfam" id="PF01103">
    <property type="entry name" value="Omp85"/>
    <property type="match status" value="1"/>
</dbReference>
<accession>D2QQW0</accession>
<evidence type="ECO:0000313" key="5">
    <source>
        <dbReference type="EMBL" id="ADB37812.1"/>
    </source>
</evidence>
<keyword evidence="2" id="KW-0472">Membrane</keyword>
<dbReference type="HOGENOM" id="CLU_046092_0_0_10"/>
<keyword evidence="6" id="KW-1185">Reference proteome</keyword>
<dbReference type="AlphaFoldDB" id="D2QQW0"/>
<dbReference type="Proteomes" id="UP000002028">
    <property type="component" value="Chromosome"/>
</dbReference>
<dbReference type="InterPro" id="IPR000184">
    <property type="entry name" value="Bac_surfAg_D15"/>
</dbReference>
<comment type="subcellular location">
    <subcellularLocation>
        <location evidence="1">Membrane</location>
    </subcellularLocation>
</comment>
<reference evidence="5 6" key="1">
    <citation type="journal article" date="2010" name="Stand. Genomic Sci.">
        <title>Complete genome sequence of Spirosoma linguale type strain (1).</title>
        <authorList>
            <person name="Lail K."/>
            <person name="Sikorski J."/>
            <person name="Saunders E."/>
            <person name="Lapidus A."/>
            <person name="Glavina Del Rio T."/>
            <person name="Copeland A."/>
            <person name="Tice H."/>
            <person name="Cheng J.-F."/>
            <person name="Lucas S."/>
            <person name="Nolan M."/>
            <person name="Bruce D."/>
            <person name="Goodwin L."/>
            <person name="Pitluck S."/>
            <person name="Ivanova N."/>
            <person name="Mavromatis K."/>
            <person name="Ovchinnikova G."/>
            <person name="Pati A."/>
            <person name="Chen A."/>
            <person name="Palaniappan K."/>
            <person name="Land M."/>
            <person name="Hauser L."/>
            <person name="Chang Y.-J."/>
            <person name="Jeffries C.D."/>
            <person name="Chain P."/>
            <person name="Brettin T."/>
            <person name="Detter J.C."/>
            <person name="Schuetze A."/>
            <person name="Rohde M."/>
            <person name="Tindall B.J."/>
            <person name="Goeker M."/>
            <person name="Bristow J."/>
            <person name="Eisen J.A."/>
            <person name="Markowitz V."/>
            <person name="Hugenholtz P."/>
            <person name="Kyrpides N.C."/>
            <person name="Klenk H.-P."/>
            <person name="Chen F."/>
        </authorList>
    </citation>
    <scope>NUCLEOTIDE SEQUENCE [LARGE SCALE GENOMIC DNA]</scope>
    <source>
        <strain evidence="6">ATCC 33905 / DSM 74 / LMG 10896 / Claus 1</strain>
    </source>
</reference>
<proteinExistence type="predicted"/>
<dbReference type="Gene3D" id="2.40.160.50">
    <property type="entry name" value="membrane protein fhac: a member of the omp85/tpsb transporter family"/>
    <property type="match status" value="1"/>
</dbReference>
<dbReference type="eggNOG" id="COG4775">
    <property type="taxonomic scope" value="Bacteria"/>
</dbReference>
<feature type="signal peptide" evidence="3">
    <location>
        <begin position="1"/>
        <end position="22"/>
    </location>
</feature>
<evidence type="ECO:0000313" key="6">
    <source>
        <dbReference type="Proteomes" id="UP000002028"/>
    </source>
</evidence>
<dbReference type="KEGG" id="sli:Slin_1767"/>
<evidence type="ECO:0000256" key="2">
    <source>
        <dbReference type="ARBA" id="ARBA00023136"/>
    </source>
</evidence>
<evidence type="ECO:0000259" key="4">
    <source>
        <dbReference type="Pfam" id="PF01103"/>
    </source>
</evidence>
<feature type="chain" id="PRO_5003034164" description="Bacterial surface antigen (D15) domain-containing protein" evidence="3">
    <location>
        <begin position="23"/>
        <end position="411"/>
    </location>
</feature>
<dbReference type="STRING" id="504472.Slin_1767"/>
<evidence type="ECO:0000256" key="1">
    <source>
        <dbReference type="ARBA" id="ARBA00004370"/>
    </source>
</evidence>
<keyword evidence="3" id="KW-0732">Signal</keyword>
<feature type="domain" description="Bacterial surface antigen (D15)" evidence="4">
    <location>
        <begin position="200"/>
        <end position="411"/>
    </location>
</feature>
<protein>
    <recommendedName>
        <fullName evidence="4">Bacterial surface antigen (D15) domain-containing protein</fullName>
    </recommendedName>
</protein>
<name>D2QQW0_SPILD</name>
<sequence length="411" mass="46345">MKPVSSLLVAILFIWFSAPVHCQAIQQPLTDTTSLNNAPKPVQQQDIADLVKRLYPQLHIRTHDSATLEEGKRFVLVIPQVGYTLQTRALAAVLINTPFRMANANMSSITGQLSYTQNKQIILTALSSVWMRNNRFLWTNDWRLMHYPQATYGLGMYTTTDRVINMDYAFFRFHQNLLRRLAPSLYAGLGYNLDLHWNIYSYNSRREVTRISRYSEGIEGRSVSSGPTVHVLYDNRQNAINPSGGLLVNAMFRANMQWLGSDNAYQSALLEVRKYVHLPGKSDNILAFWSYNAFTLSGNPPFLDMPSTGWDNTGNVGRGFIQGRFRGKNFLYAETEYRFHLTANRLLGGVVFANAQTVSELASGQFEKVVPAVGGGLRIKMNKISRTNLSIDYGFGFDGSSGLFFNLGEVF</sequence>